<keyword evidence="5" id="KW-1185">Reference proteome</keyword>
<keyword evidence="2" id="KW-0131">Cell cycle</keyword>
<reference evidence="4 5" key="1">
    <citation type="submission" date="2024-03" db="EMBL/GenBank/DDBJ databases">
        <title>The Acrasis kona genome and developmental transcriptomes reveal deep origins of eukaryotic multicellular pathways.</title>
        <authorList>
            <person name="Sheikh S."/>
            <person name="Fu C.-J."/>
            <person name="Brown M.W."/>
            <person name="Baldauf S.L."/>
        </authorList>
    </citation>
    <scope>NUCLEOTIDE SEQUENCE [LARGE SCALE GENOMIC DNA]</scope>
    <source>
        <strain evidence="4 5">ATCC MYA-3509</strain>
    </source>
</reference>
<dbReference type="AlphaFoldDB" id="A0AAW2ZIS7"/>
<dbReference type="SUPFAM" id="SSF48371">
    <property type="entry name" value="ARM repeat"/>
    <property type="match status" value="1"/>
</dbReference>
<dbReference type="Proteomes" id="UP001431209">
    <property type="component" value="Unassembled WGS sequence"/>
</dbReference>
<dbReference type="PANTHER" id="PTHR13255:SF0">
    <property type="entry name" value="ATAXIN-10"/>
    <property type="match status" value="1"/>
</dbReference>
<organism evidence="4 5">
    <name type="scientific">Acrasis kona</name>
    <dbReference type="NCBI Taxonomy" id="1008807"/>
    <lineage>
        <taxon>Eukaryota</taxon>
        <taxon>Discoba</taxon>
        <taxon>Heterolobosea</taxon>
        <taxon>Tetramitia</taxon>
        <taxon>Eutetramitia</taxon>
        <taxon>Acrasidae</taxon>
        <taxon>Acrasis</taxon>
    </lineage>
</organism>
<accession>A0AAW2ZIS7</accession>
<dbReference type="EMBL" id="JAOPGA020001552">
    <property type="protein sequence ID" value="KAL0489385.1"/>
    <property type="molecule type" value="Genomic_DNA"/>
</dbReference>
<protein>
    <recommendedName>
        <fullName evidence="3">Ataxin-10 domain-containing protein</fullName>
    </recommendedName>
</protein>
<dbReference type="Gene3D" id="1.25.10.10">
    <property type="entry name" value="Leucine-rich Repeat Variant"/>
    <property type="match status" value="1"/>
</dbReference>
<dbReference type="Pfam" id="PF09759">
    <property type="entry name" value="Atx10homo_assoc"/>
    <property type="match status" value="1"/>
</dbReference>
<evidence type="ECO:0000313" key="4">
    <source>
        <dbReference type="EMBL" id="KAL0489385.1"/>
    </source>
</evidence>
<dbReference type="InterPro" id="IPR019156">
    <property type="entry name" value="Ataxin-10_domain"/>
</dbReference>
<sequence length="531" mass="61423">MTDTVIQFQREFESTSDISLKREILTRFSSELSDCIREIPNDPSIQAHKEVFKIFRSVDVREFQDIIRIDILGSCVCALYDTLISETANSCLSIIFSLTQLISLSTTANDQNQNYLYEYKIKDTEISFFKDILNLLLQVPNRKILTVTCCCVYNNIANNSTVRHSFFRQRSQLVHLLDHIYTSRDNDKVNPTDSCSEWIYFIFIKYFETELNNSGSNDLIKLIEDHFIQTDQLNDDILQDRLLHLLEIMDVYSGKKADKKGNDEIYGSEEVLVMNNVAQSALTILKLYFYLIYKKTQIKNDSDEMLLQPTESFENVNNITISYKQFESMFVCIEVIANVTISESQFIQSNLGNNKLIELVTDMMKVASMSKDLVVSKDYKNVRINQKIFHQTHIPVVSKLDYNSVISGDVNDQEKSEEDDQMFYGYRSNLIRVMGNACYSHQQNQDLIRTHGGIPLILNHCGVDYENPYLREWSVLCLRNVCEDNLKNQELILKYQAVKVDKGTQDMMDQAGVKINMNPNTAKVEVHKTEE</sequence>
<name>A0AAW2ZIS7_9EUKA</name>
<dbReference type="PANTHER" id="PTHR13255">
    <property type="entry name" value="ATAXIN-10"/>
    <property type="match status" value="1"/>
</dbReference>
<gene>
    <name evidence="4" type="ORF">AKO1_010685</name>
</gene>
<dbReference type="InterPro" id="IPR051374">
    <property type="entry name" value="Ataxin-10/CTR86_families"/>
</dbReference>
<dbReference type="InterPro" id="IPR011989">
    <property type="entry name" value="ARM-like"/>
</dbReference>
<keyword evidence="1" id="KW-0132">Cell division</keyword>
<dbReference type="InterPro" id="IPR016024">
    <property type="entry name" value="ARM-type_fold"/>
</dbReference>
<dbReference type="GO" id="GO:0051301">
    <property type="term" value="P:cell division"/>
    <property type="evidence" value="ECO:0007669"/>
    <property type="project" value="UniProtKB-KW"/>
</dbReference>
<proteinExistence type="predicted"/>
<evidence type="ECO:0000256" key="2">
    <source>
        <dbReference type="ARBA" id="ARBA00023306"/>
    </source>
</evidence>
<feature type="domain" description="Ataxin-10" evidence="3">
    <location>
        <begin position="426"/>
        <end position="524"/>
    </location>
</feature>
<evidence type="ECO:0000256" key="1">
    <source>
        <dbReference type="ARBA" id="ARBA00022618"/>
    </source>
</evidence>
<evidence type="ECO:0000313" key="5">
    <source>
        <dbReference type="Proteomes" id="UP001431209"/>
    </source>
</evidence>
<comment type="caution">
    <text evidence="4">The sequence shown here is derived from an EMBL/GenBank/DDBJ whole genome shotgun (WGS) entry which is preliminary data.</text>
</comment>
<evidence type="ECO:0000259" key="3">
    <source>
        <dbReference type="Pfam" id="PF09759"/>
    </source>
</evidence>
<dbReference type="GO" id="GO:0005829">
    <property type="term" value="C:cytosol"/>
    <property type="evidence" value="ECO:0007669"/>
    <property type="project" value="TreeGrafter"/>
</dbReference>